<feature type="coiled-coil region" evidence="1">
    <location>
        <begin position="106"/>
        <end position="140"/>
    </location>
</feature>
<feature type="coiled-coil region" evidence="1">
    <location>
        <begin position="428"/>
        <end position="462"/>
    </location>
</feature>
<feature type="compositionally biased region" description="Polar residues" evidence="2">
    <location>
        <begin position="498"/>
        <end position="535"/>
    </location>
</feature>
<dbReference type="EnsemblMetazoa" id="XM_038195357.1">
    <property type="protein sequence ID" value="XP_038051285.1"/>
    <property type="gene ID" value="LOC119724346"/>
</dbReference>
<feature type="region of interest" description="Disordered" evidence="2">
    <location>
        <begin position="1175"/>
        <end position="1219"/>
    </location>
</feature>
<dbReference type="RefSeq" id="XP_038051285.1">
    <property type="nucleotide sequence ID" value="XM_038195357.1"/>
</dbReference>
<feature type="coiled-coil region" evidence="1">
    <location>
        <begin position="574"/>
        <end position="601"/>
    </location>
</feature>
<name>A0A913ZJN8_PATMI</name>
<feature type="compositionally biased region" description="Polar residues" evidence="2">
    <location>
        <begin position="1054"/>
        <end position="1063"/>
    </location>
</feature>
<feature type="region of interest" description="Disordered" evidence="2">
    <location>
        <begin position="610"/>
        <end position="645"/>
    </location>
</feature>
<organism evidence="3 4">
    <name type="scientific">Patiria miniata</name>
    <name type="common">Bat star</name>
    <name type="synonym">Asterina miniata</name>
    <dbReference type="NCBI Taxonomy" id="46514"/>
    <lineage>
        <taxon>Eukaryota</taxon>
        <taxon>Metazoa</taxon>
        <taxon>Echinodermata</taxon>
        <taxon>Eleutherozoa</taxon>
        <taxon>Asterozoa</taxon>
        <taxon>Asteroidea</taxon>
        <taxon>Valvatacea</taxon>
        <taxon>Valvatida</taxon>
        <taxon>Asterinidae</taxon>
        <taxon>Patiria</taxon>
    </lineage>
</organism>
<keyword evidence="1" id="KW-0175">Coiled coil</keyword>
<feature type="region of interest" description="Disordered" evidence="2">
    <location>
        <begin position="392"/>
        <end position="421"/>
    </location>
</feature>
<feature type="region of interest" description="Disordered" evidence="2">
    <location>
        <begin position="495"/>
        <end position="569"/>
    </location>
</feature>
<evidence type="ECO:0000313" key="4">
    <source>
        <dbReference type="Proteomes" id="UP000887568"/>
    </source>
</evidence>
<evidence type="ECO:0000256" key="1">
    <source>
        <dbReference type="SAM" id="Coils"/>
    </source>
</evidence>
<dbReference type="OMA" id="TFDQGMQ"/>
<keyword evidence="4" id="KW-1185">Reference proteome</keyword>
<feature type="coiled-coil region" evidence="1">
    <location>
        <begin position="249"/>
        <end position="332"/>
    </location>
</feature>
<feature type="region of interest" description="Disordered" evidence="2">
    <location>
        <begin position="684"/>
        <end position="723"/>
    </location>
</feature>
<proteinExistence type="predicted"/>
<feature type="compositionally biased region" description="Basic and acidic residues" evidence="2">
    <location>
        <begin position="392"/>
        <end position="419"/>
    </location>
</feature>
<reference evidence="3" key="1">
    <citation type="submission" date="2022-11" db="UniProtKB">
        <authorList>
            <consortium name="EnsemblMetazoa"/>
        </authorList>
    </citation>
    <scope>IDENTIFICATION</scope>
</reference>
<dbReference type="GeneID" id="119724346"/>
<feature type="region of interest" description="Disordered" evidence="2">
    <location>
        <begin position="763"/>
        <end position="790"/>
    </location>
</feature>
<sequence>MSYRGTKPLPGGQGRRAEADTPASLTPGSMLAPTVDYGEVNSLGFPIAISRQADIQEGLGDIASRLNRALGQYENVFDDDDEVSKDADWTVDGQADGRRMGARDEKREFQARYETITARVDAMERERTELMNSMAQWLEAEPVQWIPTADTGAITDDTPQKDGSIRDQLLKTKMGFEQLKQMNHEKERLDNQGQDTGHLQEASSNLQMKVITKFKKLYETKKLAATRRSFGTHWKHASEEIVGLLRRIRSEGTDNIDALEEQLEKAMNAIQRQSEEMMRLEGQIREKEEMVEKWSKDNVKLTNDNLLLNSEKEKCRDMIKKLKKALIEERRKKGKPTTEEDVENIAEGKAIKKQTPDIQQQTQRGFRRVAAGRDVKRDNVLCQICRRRVESGMRPERAAQDPVRSAETREGLGEGRGEGANEAITEDLVALQEENDWLAARVAHLEQKLIEKETQMMKLEFQLSEMMEAIQTSSPHIIQTLSLTDPTSLSSLVRVTRDTSQTGSTRQTEGNPSTEDSDGQGFSQKPTSGKKTSNLVVPRVIKPSSKKTVKRRAGEQQPITQPPSQSNLAQPAEISLLTEERNKLQEELVQVKGQLMRAQRELITLKYASSAPPVSMGTGGPRQGRAGTGERSSQEVSADSDNNLSTTKMQAETTTAQEKQAQHRAKPVVKYDDEFEAYAELISKDQVSRPSRRMSRPYPSQTEGGKQQGPVARVGEQKGGHEKQVPLQMEDYITFDQGMQTDPQMDPLGQWSNVPSLKKRKTDHQPILDTPSDQVPIAQPPTEWTHFDPTGPITPATDNKRASISLQMRAGQKPASLDTGGIVEYVDRELGRIIQGINGFTSYLKRLIQREVTDMITTNQDIRRRLSEVTLQKLDQGVKDSTHPSAETSRRSRALATPIHRGRFEVIKDHKPSKFATKNAFASLQSGGRKFYHSASPIPPWNIYSKTPTPLPADYMNMSTFAHDHITMADEVAMERYLASPHDTICSRLQHQIDMIGQHAIDVLKGTTVFFKETVTRQMEEYNTLHGAFSIRQELKTLMAPSTTPTESKDGTMESGNGETQADVTSDHAQLLYQDPPLKLARSTSHNSFLESRNIKYVQEKKHIDFDFQKHPKVYPLGTQSLSSMQSSHCYLPALALYDKQTPRNRYEMKVPKATLPRRGLVTLQVKEAAVKMDAKGVDTKRRSRPVAISHRGLQSHQREILAKQGTAQDRGEQDEEPRTTTLELKRQILQLQANQLYQAADQSSLPTGDPDTDARKTLPLLENERRRVIIHAQDQLRDTVQRWDKYAGLLSDGRGPE</sequence>
<evidence type="ECO:0000256" key="2">
    <source>
        <dbReference type="SAM" id="MobiDB-lite"/>
    </source>
</evidence>
<evidence type="ECO:0000313" key="3">
    <source>
        <dbReference type="EnsemblMetazoa" id="XP_038051285.1"/>
    </source>
</evidence>
<protein>
    <submittedName>
        <fullName evidence="3">Uncharacterized protein</fullName>
    </submittedName>
</protein>
<accession>A0A913ZJN8</accession>
<feature type="region of interest" description="Disordered" evidence="2">
    <location>
        <begin position="1"/>
        <end position="28"/>
    </location>
</feature>
<feature type="region of interest" description="Disordered" evidence="2">
    <location>
        <begin position="1040"/>
        <end position="1063"/>
    </location>
</feature>
<feature type="compositionally biased region" description="Polar residues" evidence="2">
    <location>
        <begin position="630"/>
        <end position="645"/>
    </location>
</feature>
<dbReference type="OrthoDB" id="6159341at2759"/>
<dbReference type="Proteomes" id="UP000887568">
    <property type="component" value="Unplaced"/>
</dbReference>
<feature type="compositionally biased region" description="Polar residues" evidence="2">
    <location>
        <begin position="557"/>
        <end position="569"/>
    </location>
</feature>